<dbReference type="Pfam" id="PF13429">
    <property type="entry name" value="TPR_15"/>
    <property type="match status" value="1"/>
</dbReference>
<dbReference type="AlphaFoldDB" id="A0A9J6R980"/>
<dbReference type="PROSITE" id="PS50005">
    <property type="entry name" value="TPR"/>
    <property type="match status" value="2"/>
</dbReference>
<dbReference type="Proteomes" id="UP001084197">
    <property type="component" value="Unassembled WGS sequence"/>
</dbReference>
<gene>
    <name evidence="4" type="ORF">OWO01_01405</name>
</gene>
<feature type="repeat" description="TPR" evidence="3">
    <location>
        <begin position="371"/>
        <end position="404"/>
    </location>
</feature>
<dbReference type="Pfam" id="PF13432">
    <property type="entry name" value="TPR_16"/>
    <property type="match status" value="1"/>
</dbReference>
<evidence type="ECO:0000256" key="3">
    <source>
        <dbReference type="PROSITE-ProRule" id="PRU00339"/>
    </source>
</evidence>
<name>A0A9J6R980_9BACI</name>
<dbReference type="Gene3D" id="1.25.40.10">
    <property type="entry name" value="Tetratricopeptide repeat domain"/>
    <property type="match status" value="2"/>
</dbReference>
<dbReference type="SUPFAM" id="SSF48452">
    <property type="entry name" value="TPR-like"/>
    <property type="match status" value="2"/>
</dbReference>
<evidence type="ECO:0000313" key="5">
    <source>
        <dbReference type="Proteomes" id="UP001084197"/>
    </source>
</evidence>
<dbReference type="SMART" id="SM00028">
    <property type="entry name" value="TPR"/>
    <property type="match status" value="8"/>
</dbReference>
<dbReference type="InterPro" id="IPR051012">
    <property type="entry name" value="CellSynth/LPSAsmb/PSIAsmb"/>
</dbReference>
<keyword evidence="2 3" id="KW-0802">TPR repeat</keyword>
<keyword evidence="5" id="KW-1185">Reference proteome</keyword>
<sequence>MEKIYRAIDLIEQNNTEEALRILANHLPHAEEEELFTIADLYQELGLITEAKEVLYDLLPKYPDEADVKIALAEIHIDLEEDPEAIELLNSINEKDPQYLSVLLLLADLYQAQGLFEVAEQKLLQAKQLEPSELLIDFALAELAFSNGEYQKAITHYEKVYREQKVFAAIDISHRLAEANASIGEFETALEHYQTAESDDTETLFRYGFIGFQANRLDIAIKSWEKVLELDPEYPSVYQYLAEVYESEGLIPEAYSTAKKGLAMDSLNKDLFLLAGMLARKIGESEKGYQFVREAVAIDPGFKEAVLFLVENYKDDEDFQAIIDLLTHIIDQGEEDGYYKWELAKALEKEEEYQQALKFYQDAYNTFKDDSDFLKEYGYFLVEEGRKNDAISIFTRYLAIEPSDTELEAYLSRLKA</sequence>
<dbReference type="PANTHER" id="PTHR45586:SF15">
    <property type="entry name" value="TPR REPEAT-CONTAINING PROTEIN YPIA"/>
    <property type="match status" value="1"/>
</dbReference>
<feature type="repeat" description="TPR" evidence="3">
    <location>
        <begin position="201"/>
        <end position="234"/>
    </location>
</feature>
<evidence type="ECO:0000256" key="2">
    <source>
        <dbReference type="ARBA" id="ARBA00022803"/>
    </source>
</evidence>
<evidence type="ECO:0000313" key="4">
    <source>
        <dbReference type="EMBL" id="MCZ0701867.1"/>
    </source>
</evidence>
<dbReference type="RefSeq" id="WP_268778635.1">
    <property type="nucleotide sequence ID" value="NZ_JAPRAT010000002.1"/>
</dbReference>
<dbReference type="InterPro" id="IPR011990">
    <property type="entry name" value="TPR-like_helical_dom_sf"/>
</dbReference>
<dbReference type="PANTHER" id="PTHR45586">
    <property type="entry name" value="TPR REPEAT-CONTAINING PROTEIN PA4667"/>
    <property type="match status" value="1"/>
</dbReference>
<reference evidence="4" key="1">
    <citation type="submission" date="2022-11" db="EMBL/GenBank/DDBJ databases">
        <title>WGS of Natronobacillus azotifigens 24KS-1, an anaerobic diazotrophic haloalkaliphile from soda-rich habitats.</title>
        <authorList>
            <person name="Sorokin D.Y."/>
            <person name="Merkel A.Y."/>
        </authorList>
    </citation>
    <scope>NUCLEOTIDE SEQUENCE</scope>
    <source>
        <strain evidence="4">24KS-1</strain>
    </source>
</reference>
<protein>
    <submittedName>
        <fullName evidence="4">Tetratricopeptide repeat protein</fullName>
    </submittedName>
</protein>
<dbReference type="EMBL" id="JAPRAT010000002">
    <property type="protein sequence ID" value="MCZ0701867.1"/>
    <property type="molecule type" value="Genomic_DNA"/>
</dbReference>
<dbReference type="Pfam" id="PF14559">
    <property type="entry name" value="TPR_19"/>
    <property type="match status" value="1"/>
</dbReference>
<organism evidence="4 5">
    <name type="scientific">Natronobacillus azotifigens</name>
    <dbReference type="NCBI Taxonomy" id="472978"/>
    <lineage>
        <taxon>Bacteria</taxon>
        <taxon>Bacillati</taxon>
        <taxon>Bacillota</taxon>
        <taxon>Bacilli</taxon>
        <taxon>Bacillales</taxon>
        <taxon>Bacillaceae</taxon>
        <taxon>Natronobacillus</taxon>
    </lineage>
</organism>
<evidence type="ECO:0000256" key="1">
    <source>
        <dbReference type="ARBA" id="ARBA00022737"/>
    </source>
</evidence>
<accession>A0A9J6R980</accession>
<comment type="caution">
    <text evidence="4">The sequence shown here is derived from an EMBL/GenBank/DDBJ whole genome shotgun (WGS) entry which is preliminary data.</text>
</comment>
<keyword evidence="1" id="KW-0677">Repeat</keyword>
<dbReference type="InterPro" id="IPR019734">
    <property type="entry name" value="TPR_rpt"/>
</dbReference>
<proteinExistence type="predicted"/>